<dbReference type="OrthoDB" id="1421798at2"/>
<dbReference type="Proteomes" id="UP000050280">
    <property type="component" value="Unassembled WGS sequence"/>
</dbReference>
<organism evidence="1 2">
    <name type="scientific">Croceitalea dokdonensis DOKDO 023</name>
    <dbReference type="NCBI Taxonomy" id="1300341"/>
    <lineage>
        <taxon>Bacteria</taxon>
        <taxon>Pseudomonadati</taxon>
        <taxon>Bacteroidota</taxon>
        <taxon>Flavobacteriia</taxon>
        <taxon>Flavobacteriales</taxon>
        <taxon>Flavobacteriaceae</taxon>
        <taxon>Croceitalea</taxon>
    </lineage>
</organism>
<dbReference type="RefSeq" id="WP_157449735.1">
    <property type="nucleotide sequence ID" value="NZ_LDJX01000005.1"/>
</dbReference>
<dbReference type="EMBL" id="LDJX01000005">
    <property type="protein sequence ID" value="KPM31324.1"/>
    <property type="molecule type" value="Genomic_DNA"/>
</dbReference>
<protein>
    <submittedName>
        <fullName evidence="1">Uncharacterized protein</fullName>
    </submittedName>
</protein>
<name>A0A0N8H3R7_9FLAO</name>
<evidence type="ECO:0000313" key="2">
    <source>
        <dbReference type="Proteomes" id="UP000050280"/>
    </source>
</evidence>
<evidence type="ECO:0000313" key="1">
    <source>
        <dbReference type="EMBL" id="KPM31324.1"/>
    </source>
</evidence>
<comment type="caution">
    <text evidence="1">The sequence shown here is derived from an EMBL/GenBank/DDBJ whole genome shotgun (WGS) entry which is preliminary data.</text>
</comment>
<keyword evidence="2" id="KW-1185">Reference proteome</keyword>
<sequence length="58" mass="7221">MMRKLKHYPTVWQAYPYSMEMFAHFEEQARLNNIEAQIEKEEVKKRRKSRFKLAFGLW</sequence>
<proteinExistence type="predicted"/>
<accession>A0A0N8H3R7</accession>
<gene>
    <name evidence="1" type="ORF">I595_2590</name>
</gene>
<dbReference type="AlphaFoldDB" id="A0A0N8H3R7"/>
<reference evidence="1 2" key="1">
    <citation type="submission" date="2015-09" db="EMBL/GenBank/DDBJ databases">
        <title>Genome sequence of the marine flavobacterium Croceitalea dokdonensis DOKDO 023 that contains proton- and sodium-pumping rhodopsins.</title>
        <authorList>
            <person name="Kwon S.-K."/>
            <person name="Lee H.K."/>
            <person name="Kwak M.-J."/>
            <person name="Kim J.F."/>
        </authorList>
    </citation>
    <scope>NUCLEOTIDE SEQUENCE [LARGE SCALE GENOMIC DNA]</scope>
    <source>
        <strain evidence="1 2">DOKDO 023</strain>
    </source>
</reference>